<evidence type="ECO:0000313" key="1">
    <source>
        <dbReference type="EMBL" id="KAJ8678854.1"/>
    </source>
</evidence>
<name>A0ACC2P6F6_9HYME</name>
<feature type="non-terminal residue" evidence="1">
    <location>
        <position position="260"/>
    </location>
</feature>
<dbReference type="EMBL" id="CM056742">
    <property type="protein sequence ID" value="KAJ8678854.1"/>
    <property type="molecule type" value="Genomic_DNA"/>
</dbReference>
<reference evidence="1" key="1">
    <citation type="submission" date="2023-04" db="EMBL/GenBank/DDBJ databases">
        <title>A chromosome-level genome assembly of the parasitoid wasp Eretmocerus hayati.</title>
        <authorList>
            <person name="Zhong Y."/>
            <person name="Liu S."/>
            <person name="Liu Y."/>
        </authorList>
    </citation>
    <scope>NUCLEOTIDE SEQUENCE</scope>
    <source>
        <strain evidence="1">ZJU_SS_LIU_2023</strain>
    </source>
</reference>
<keyword evidence="2" id="KW-1185">Reference proteome</keyword>
<organism evidence="1 2">
    <name type="scientific">Eretmocerus hayati</name>
    <dbReference type="NCBI Taxonomy" id="131215"/>
    <lineage>
        <taxon>Eukaryota</taxon>
        <taxon>Metazoa</taxon>
        <taxon>Ecdysozoa</taxon>
        <taxon>Arthropoda</taxon>
        <taxon>Hexapoda</taxon>
        <taxon>Insecta</taxon>
        <taxon>Pterygota</taxon>
        <taxon>Neoptera</taxon>
        <taxon>Endopterygota</taxon>
        <taxon>Hymenoptera</taxon>
        <taxon>Apocrita</taxon>
        <taxon>Proctotrupomorpha</taxon>
        <taxon>Chalcidoidea</taxon>
        <taxon>Aphelinidae</taxon>
        <taxon>Aphelininae</taxon>
        <taxon>Eretmocerus</taxon>
    </lineage>
</organism>
<dbReference type="Proteomes" id="UP001239111">
    <property type="component" value="Chromosome 2"/>
</dbReference>
<proteinExistence type="predicted"/>
<gene>
    <name evidence="1" type="ORF">QAD02_014641</name>
</gene>
<evidence type="ECO:0000313" key="2">
    <source>
        <dbReference type="Proteomes" id="UP001239111"/>
    </source>
</evidence>
<sequence length="260" mass="28917">MISRCDKNMKYCSLSGKINDGHSLHNQGSARCRSGDEGGDAEQQLQGTEEQQKLELSRGPYFDPSASPNVTALVGKTAQLNCRVHNLGDRTVSWVRHRDIHLLTVKSETYTSDNRFETVHNPQFEDWTLHVKYSKRSDSGIYECQVSTTPPMGHSMHLSVVEPVTEILGDTDMYINKGSTMNLTCVVLHSPEPPPAIVWTHDEQEINYDSPRGGVSVITEKGEQTTSYLLIQRAQPADSGKYTCQPSNANTKTVTVHVLN</sequence>
<comment type="caution">
    <text evidence="1">The sequence shown here is derived from an EMBL/GenBank/DDBJ whole genome shotgun (WGS) entry which is preliminary data.</text>
</comment>
<accession>A0ACC2P6F6</accession>
<protein>
    <submittedName>
        <fullName evidence="1">Uncharacterized protein</fullName>
    </submittedName>
</protein>